<dbReference type="Proteomes" id="UP001603978">
    <property type="component" value="Unassembled WGS sequence"/>
</dbReference>
<sequence length="175" mass="19203">MISLDTMITFSARSNCRQVQPVVATNTIAAKIRQSSARRRPAAPATASATAVPSTMLHSMLWNLACSDVGMAARRSLMAAEVGEPRRTRHLVEGFFECLGRAMGQPGEVFGRNAAITFSGHEHNFYLLRGSYTTHMLRTPDGWRIERMIQHVGWSDGNNNAVAEAVARTRAKSQS</sequence>
<name>A0ABW7ACP7_9ACTN</name>
<dbReference type="InterPro" id="IPR032710">
    <property type="entry name" value="NTF2-like_dom_sf"/>
</dbReference>
<dbReference type="EMBL" id="JBICRM010000009">
    <property type="protein sequence ID" value="MFG1705106.1"/>
    <property type="molecule type" value="Genomic_DNA"/>
</dbReference>
<comment type="caution">
    <text evidence="1">The sequence shown here is derived from an EMBL/GenBank/DDBJ whole genome shotgun (WGS) entry which is preliminary data.</text>
</comment>
<organism evidence="1 2">
    <name type="scientific">Nonomuraea marmarensis</name>
    <dbReference type="NCBI Taxonomy" id="3351344"/>
    <lineage>
        <taxon>Bacteria</taxon>
        <taxon>Bacillati</taxon>
        <taxon>Actinomycetota</taxon>
        <taxon>Actinomycetes</taxon>
        <taxon>Streptosporangiales</taxon>
        <taxon>Streptosporangiaceae</taxon>
        <taxon>Nonomuraea</taxon>
    </lineage>
</organism>
<dbReference type="RefSeq" id="WP_393166783.1">
    <property type="nucleotide sequence ID" value="NZ_JBICRM010000009.1"/>
</dbReference>
<gene>
    <name evidence="1" type="ORF">ACFLIM_18105</name>
</gene>
<reference evidence="1 2" key="1">
    <citation type="submission" date="2024-10" db="EMBL/GenBank/DDBJ databases">
        <authorList>
            <person name="Topkara A.R."/>
            <person name="Saygin H."/>
        </authorList>
    </citation>
    <scope>NUCLEOTIDE SEQUENCE [LARGE SCALE GENOMIC DNA]</scope>
    <source>
        <strain evidence="1 2">M3C6</strain>
    </source>
</reference>
<dbReference type="SUPFAM" id="SSF54427">
    <property type="entry name" value="NTF2-like"/>
    <property type="match status" value="1"/>
</dbReference>
<proteinExistence type="predicted"/>
<evidence type="ECO:0000313" key="2">
    <source>
        <dbReference type="Proteomes" id="UP001603978"/>
    </source>
</evidence>
<evidence type="ECO:0000313" key="1">
    <source>
        <dbReference type="EMBL" id="MFG1705106.1"/>
    </source>
</evidence>
<dbReference type="Gene3D" id="3.10.450.50">
    <property type="match status" value="1"/>
</dbReference>
<protein>
    <recommendedName>
        <fullName evidence="3">SnoaL-like domain-containing protein</fullName>
    </recommendedName>
</protein>
<keyword evidence="2" id="KW-1185">Reference proteome</keyword>
<accession>A0ABW7ACP7</accession>
<evidence type="ECO:0008006" key="3">
    <source>
        <dbReference type="Google" id="ProtNLM"/>
    </source>
</evidence>